<proteinExistence type="predicted"/>
<dbReference type="Proteomes" id="UP000268014">
    <property type="component" value="Unassembled WGS sequence"/>
</dbReference>
<evidence type="ECO:0000313" key="2">
    <source>
        <dbReference type="EMBL" id="VDO48358.1"/>
    </source>
</evidence>
<dbReference type="EMBL" id="UZAF01018139">
    <property type="protein sequence ID" value="VDO48358.1"/>
    <property type="molecule type" value="Genomic_DNA"/>
</dbReference>
<reference evidence="4" key="1">
    <citation type="submission" date="2016-04" db="UniProtKB">
        <authorList>
            <consortium name="WormBaseParasite"/>
        </authorList>
    </citation>
    <scope>IDENTIFICATION</scope>
</reference>
<gene>
    <name evidence="2" type="ORF">HPLM_LOCUS13259</name>
</gene>
<feature type="signal peptide" evidence="1">
    <location>
        <begin position="1"/>
        <end position="20"/>
    </location>
</feature>
<feature type="chain" id="PRO_5043123988" evidence="1">
    <location>
        <begin position="21"/>
        <end position="151"/>
    </location>
</feature>
<dbReference type="AlphaFoldDB" id="A0A0N4WPG7"/>
<name>A0A0N4WPG7_HAEPC</name>
<keyword evidence="3" id="KW-1185">Reference proteome</keyword>
<reference evidence="2 3" key="2">
    <citation type="submission" date="2018-11" db="EMBL/GenBank/DDBJ databases">
        <authorList>
            <consortium name="Pathogen Informatics"/>
        </authorList>
    </citation>
    <scope>NUCLEOTIDE SEQUENCE [LARGE SCALE GENOMIC DNA]</scope>
    <source>
        <strain evidence="2 3">MHpl1</strain>
    </source>
</reference>
<evidence type="ECO:0000256" key="1">
    <source>
        <dbReference type="SAM" id="SignalP"/>
    </source>
</evidence>
<organism evidence="4">
    <name type="scientific">Haemonchus placei</name>
    <name type="common">Barber's pole worm</name>
    <dbReference type="NCBI Taxonomy" id="6290"/>
    <lineage>
        <taxon>Eukaryota</taxon>
        <taxon>Metazoa</taxon>
        <taxon>Ecdysozoa</taxon>
        <taxon>Nematoda</taxon>
        <taxon>Chromadorea</taxon>
        <taxon>Rhabditida</taxon>
        <taxon>Rhabditina</taxon>
        <taxon>Rhabditomorpha</taxon>
        <taxon>Strongyloidea</taxon>
        <taxon>Trichostrongylidae</taxon>
        <taxon>Haemonchus</taxon>
    </lineage>
</organism>
<protein>
    <submittedName>
        <fullName evidence="4">Secreted protein</fullName>
    </submittedName>
</protein>
<accession>A0A0N4WPG7</accession>
<evidence type="ECO:0000313" key="3">
    <source>
        <dbReference type="Proteomes" id="UP000268014"/>
    </source>
</evidence>
<dbReference type="WBParaSite" id="HPLM_0001326701-mRNA-1">
    <property type="protein sequence ID" value="HPLM_0001326701-mRNA-1"/>
    <property type="gene ID" value="HPLM_0001326701"/>
</dbReference>
<keyword evidence="1" id="KW-0732">Signal</keyword>
<evidence type="ECO:0000313" key="4">
    <source>
        <dbReference type="WBParaSite" id="HPLM_0001326701-mRNA-1"/>
    </source>
</evidence>
<sequence length="151" mass="16081">MISRIVVVALLMALVATVLASPYSKEADNLTHIIPALVGERMLGRHAALLKYRAGAKGEMMGSLSTYVALVHLAIRGNWQSIYESNANCSEVDRGGATWEVTTSDTATAVALVGVSISGVLLINGATILVEDSRCLDECNDVDVEQFTTKL</sequence>